<dbReference type="RefSeq" id="WP_024540621.1">
    <property type="nucleotide sequence ID" value="NZ_JGYU01000002.1"/>
</dbReference>
<evidence type="ECO:0000313" key="1">
    <source>
        <dbReference type="EMBL" id="KFI58249.1"/>
    </source>
</evidence>
<proteinExistence type="predicted"/>
<gene>
    <name evidence="1" type="ORF">BCHO_0333</name>
</gene>
<organism evidence="1 2">
    <name type="scientific">Bifidobacterium choerinum</name>
    <dbReference type="NCBI Taxonomy" id="35760"/>
    <lineage>
        <taxon>Bacteria</taxon>
        <taxon>Bacillati</taxon>
        <taxon>Actinomycetota</taxon>
        <taxon>Actinomycetes</taxon>
        <taxon>Bifidobacteriales</taxon>
        <taxon>Bifidobacteriaceae</taxon>
        <taxon>Bifidobacterium</taxon>
    </lineage>
</organism>
<reference evidence="1 2" key="1">
    <citation type="submission" date="2014-03" db="EMBL/GenBank/DDBJ databases">
        <title>Genomics of Bifidobacteria.</title>
        <authorList>
            <person name="Ventura M."/>
            <person name="Milani C."/>
            <person name="Lugli G.A."/>
        </authorList>
    </citation>
    <scope>NUCLEOTIDE SEQUENCE [LARGE SCALE GENOMIC DNA]</scope>
    <source>
        <strain evidence="1 2">LMG 10510</strain>
    </source>
</reference>
<keyword evidence="2" id="KW-1185">Reference proteome</keyword>
<evidence type="ECO:0000313" key="2">
    <source>
        <dbReference type="Proteomes" id="UP000028995"/>
    </source>
</evidence>
<dbReference type="OrthoDB" id="3232237at2"/>
<protein>
    <submittedName>
        <fullName evidence="1">Uncharacterized protein</fullName>
    </submittedName>
</protein>
<name>A0A087AHJ9_9BIFI</name>
<dbReference type="AlphaFoldDB" id="A0A087AHJ9"/>
<sequence length="142" mass="15848">MTRLTDMLDDFKKDDCLTSLAYAGARAWDLVKLNVSLRAYDGGGTIVFTQKGDEMPDADVHALLESEVPYLVMFVSKPWLKAYVRTRYANDASVFRWDVVGPEGGDVKDEAVQRAAAVTLPGLLYATFGYSPQYYETNGYQI</sequence>
<dbReference type="Proteomes" id="UP000028995">
    <property type="component" value="Unassembled WGS sequence"/>
</dbReference>
<comment type="caution">
    <text evidence="1">The sequence shown here is derived from an EMBL/GenBank/DDBJ whole genome shotgun (WGS) entry which is preliminary data.</text>
</comment>
<dbReference type="EMBL" id="JGYU01000002">
    <property type="protein sequence ID" value="KFI58249.1"/>
    <property type="molecule type" value="Genomic_DNA"/>
</dbReference>
<accession>A0A087AHJ9</accession>